<evidence type="ECO:0000256" key="4">
    <source>
        <dbReference type="SAM" id="MobiDB-lite"/>
    </source>
</evidence>
<comment type="caution">
    <text evidence="7">The sequence shown here is derived from an EMBL/GenBank/DDBJ whole genome shotgun (WGS) entry which is preliminary data.</text>
</comment>
<feature type="domain" description="IclR-ED" evidence="6">
    <location>
        <begin position="89"/>
        <end position="270"/>
    </location>
</feature>
<dbReference type="Gene3D" id="3.30.450.40">
    <property type="match status" value="1"/>
</dbReference>
<accession>A0ABV6JN98</accession>
<organism evidence="7 8">
    <name type="scientific">Roseomonas elaeocarpi</name>
    <dbReference type="NCBI Taxonomy" id="907779"/>
    <lineage>
        <taxon>Bacteria</taxon>
        <taxon>Pseudomonadati</taxon>
        <taxon>Pseudomonadota</taxon>
        <taxon>Alphaproteobacteria</taxon>
        <taxon>Acetobacterales</taxon>
        <taxon>Roseomonadaceae</taxon>
        <taxon>Roseomonas</taxon>
    </lineage>
</organism>
<sequence length="273" mass="29466">MATTPKQRSAPTEAAEEDEDASSSYLVAAADRALRLLTLVGDTPGLGLSELARLSGNSKARTFRLLQTLEANGFVLRKGSEATYWLSYQALRLAARAEQQIDLVRLSQPVLDAIGPRCEETVQIRVRHELESLCLGKWETTRIIRYHATVGQTSPLYAGASKVLLAFAPEAVQQTVLDSPRQSFTEDTPTEASVLRRELALIRRNGHCISRGEVSPEAFSVGVPVTDAAGQVVAALLIAAPLVRAMGARAKELLALAEEGGRMLSQALGHRPD</sequence>
<dbReference type="InterPro" id="IPR029016">
    <property type="entry name" value="GAF-like_dom_sf"/>
</dbReference>
<protein>
    <submittedName>
        <fullName evidence="7">IclR family transcriptional regulator</fullName>
    </submittedName>
</protein>
<evidence type="ECO:0000256" key="3">
    <source>
        <dbReference type="ARBA" id="ARBA00023163"/>
    </source>
</evidence>
<evidence type="ECO:0000256" key="2">
    <source>
        <dbReference type="ARBA" id="ARBA00023125"/>
    </source>
</evidence>
<evidence type="ECO:0000259" key="6">
    <source>
        <dbReference type="PROSITE" id="PS51078"/>
    </source>
</evidence>
<dbReference type="InterPro" id="IPR014757">
    <property type="entry name" value="Tscrpt_reg_IclR_C"/>
</dbReference>
<proteinExistence type="predicted"/>
<feature type="domain" description="HTH iclR-type" evidence="5">
    <location>
        <begin position="27"/>
        <end position="88"/>
    </location>
</feature>
<dbReference type="Pfam" id="PF09339">
    <property type="entry name" value="HTH_IclR"/>
    <property type="match status" value="1"/>
</dbReference>
<name>A0ABV6JN98_9PROT</name>
<dbReference type="PANTHER" id="PTHR30136:SF24">
    <property type="entry name" value="HTH-TYPE TRANSCRIPTIONAL REPRESSOR ALLR"/>
    <property type="match status" value="1"/>
</dbReference>
<dbReference type="InterPro" id="IPR036388">
    <property type="entry name" value="WH-like_DNA-bd_sf"/>
</dbReference>
<dbReference type="InterPro" id="IPR005471">
    <property type="entry name" value="Tscrpt_reg_IclR_N"/>
</dbReference>
<dbReference type="PANTHER" id="PTHR30136">
    <property type="entry name" value="HELIX-TURN-HELIX TRANSCRIPTIONAL REGULATOR, ICLR FAMILY"/>
    <property type="match status" value="1"/>
</dbReference>
<keyword evidence="3" id="KW-0804">Transcription</keyword>
<evidence type="ECO:0000259" key="5">
    <source>
        <dbReference type="PROSITE" id="PS51077"/>
    </source>
</evidence>
<dbReference type="RefSeq" id="WP_377042888.1">
    <property type="nucleotide sequence ID" value="NZ_JBHLUN010000002.1"/>
</dbReference>
<gene>
    <name evidence="7" type="ORF">ACFFGY_02980</name>
</gene>
<evidence type="ECO:0000256" key="1">
    <source>
        <dbReference type="ARBA" id="ARBA00023015"/>
    </source>
</evidence>
<keyword evidence="1" id="KW-0805">Transcription regulation</keyword>
<evidence type="ECO:0000313" key="8">
    <source>
        <dbReference type="Proteomes" id="UP001589865"/>
    </source>
</evidence>
<dbReference type="PROSITE" id="PS51077">
    <property type="entry name" value="HTH_ICLR"/>
    <property type="match status" value="1"/>
</dbReference>
<dbReference type="EMBL" id="JBHLUN010000002">
    <property type="protein sequence ID" value="MFC0407196.1"/>
    <property type="molecule type" value="Genomic_DNA"/>
</dbReference>
<dbReference type="InterPro" id="IPR050707">
    <property type="entry name" value="HTH_MetabolicPath_Reg"/>
</dbReference>
<dbReference type="Proteomes" id="UP001589865">
    <property type="component" value="Unassembled WGS sequence"/>
</dbReference>
<dbReference type="Pfam" id="PF01614">
    <property type="entry name" value="IclR_C"/>
    <property type="match status" value="1"/>
</dbReference>
<keyword evidence="2" id="KW-0238">DNA-binding</keyword>
<keyword evidence="8" id="KW-1185">Reference proteome</keyword>
<dbReference type="SUPFAM" id="SSF46785">
    <property type="entry name" value="Winged helix' DNA-binding domain"/>
    <property type="match status" value="1"/>
</dbReference>
<dbReference type="SMART" id="SM00346">
    <property type="entry name" value="HTH_ICLR"/>
    <property type="match status" value="1"/>
</dbReference>
<dbReference type="InterPro" id="IPR036390">
    <property type="entry name" value="WH_DNA-bd_sf"/>
</dbReference>
<dbReference type="SUPFAM" id="SSF55781">
    <property type="entry name" value="GAF domain-like"/>
    <property type="match status" value="1"/>
</dbReference>
<dbReference type="PROSITE" id="PS51078">
    <property type="entry name" value="ICLR_ED"/>
    <property type="match status" value="1"/>
</dbReference>
<dbReference type="Gene3D" id="1.10.10.10">
    <property type="entry name" value="Winged helix-like DNA-binding domain superfamily/Winged helix DNA-binding domain"/>
    <property type="match status" value="1"/>
</dbReference>
<evidence type="ECO:0000313" key="7">
    <source>
        <dbReference type="EMBL" id="MFC0407196.1"/>
    </source>
</evidence>
<feature type="region of interest" description="Disordered" evidence="4">
    <location>
        <begin position="1"/>
        <end position="21"/>
    </location>
</feature>
<reference evidence="7 8" key="1">
    <citation type="submission" date="2024-09" db="EMBL/GenBank/DDBJ databases">
        <authorList>
            <person name="Sun Q."/>
            <person name="Mori K."/>
        </authorList>
    </citation>
    <scope>NUCLEOTIDE SEQUENCE [LARGE SCALE GENOMIC DNA]</scope>
    <source>
        <strain evidence="7 8">TBRC 5777</strain>
    </source>
</reference>